<dbReference type="PANTHER" id="PTHR46825">
    <property type="entry name" value="D-ALANYL-D-ALANINE-CARBOXYPEPTIDASE/ENDOPEPTIDASE AMPH"/>
    <property type="match status" value="1"/>
</dbReference>
<dbReference type="FunCoup" id="A0A0U5JA69">
    <property type="interactions" value="62"/>
</dbReference>
<dbReference type="InterPro" id="IPR012338">
    <property type="entry name" value="Beta-lactam/transpept-like"/>
</dbReference>
<dbReference type="EMBL" id="LN879502">
    <property type="protein sequence ID" value="CUI16712.1"/>
    <property type="molecule type" value="Genomic_DNA"/>
</dbReference>
<organism evidence="2 3">
    <name type="scientific">Candidatus Protochlamydia naegleriophila</name>
    <dbReference type="NCBI Taxonomy" id="389348"/>
    <lineage>
        <taxon>Bacteria</taxon>
        <taxon>Pseudomonadati</taxon>
        <taxon>Chlamydiota</taxon>
        <taxon>Chlamydiia</taxon>
        <taxon>Parachlamydiales</taxon>
        <taxon>Parachlamydiaceae</taxon>
        <taxon>Candidatus Protochlamydia</taxon>
    </lineage>
</organism>
<dbReference type="InParanoid" id="A0A0U5JA69"/>
<name>A0A0U5JA69_9BACT</name>
<sequence>MQEKDIPGVSLAVVYKGQSYLFQFGWADRELKNPVASSTIFAIGSITKVFTSTALAIEVLAHKTTLNAPLINYLPINKQKVQIGRITLLELATHTSSLPRSLPPFKNKKEQPASVRQFLSRWTPSYPIGTRYAYSNLGFGLLGEAVANVAGMGYEQTIAQFITTPLQMDSTFAAIPPSLASRYAQGYLPTGARIQHPPPIQTHPYKPSFLPGGGALRSTSRDMLKFLEANLGLSGPAYLLQAMQLAQQGFFKVNQHLTLGLGWQRFQSAHGLILDKNGGVPGFSSYIGFKPEQKIGVVILANKSKTQITSIGRLLLKQLSSR</sequence>
<evidence type="ECO:0000259" key="1">
    <source>
        <dbReference type="Pfam" id="PF00144"/>
    </source>
</evidence>
<gene>
    <name evidence="2" type="ORF">PNK_1095</name>
</gene>
<reference evidence="3" key="1">
    <citation type="submission" date="2015-09" db="EMBL/GenBank/DDBJ databases">
        <authorList>
            <person name="Bertelli C."/>
        </authorList>
    </citation>
    <scope>NUCLEOTIDE SEQUENCE [LARGE SCALE GENOMIC DNA]</scope>
    <source>
        <strain evidence="3">KNic</strain>
    </source>
</reference>
<dbReference type="AlphaFoldDB" id="A0A0U5JA69"/>
<dbReference type="PATRIC" id="fig|389348.3.peg.1207"/>
<dbReference type="Gene3D" id="3.40.710.10">
    <property type="entry name" value="DD-peptidase/beta-lactamase superfamily"/>
    <property type="match status" value="1"/>
</dbReference>
<dbReference type="KEGG" id="pnl:PNK_1095"/>
<evidence type="ECO:0000313" key="3">
    <source>
        <dbReference type="Proteomes" id="UP000069902"/>
    </source>
</evidence>
<evidence type="ECO:0000313" key="2">
    <source>
        <dbReference type="EMBL" id="CUI16712.1"/>
    </source>
</evidence>
<keyword evidence="3" id="KW-1185">Reference proteome</keyword>
<dbReference type="PANTHER" id="PTHR46825:SF8">
    <property type="entry name" value="BETA-LACTAMASE-RELATED"/>
    <property type="match status" value="1"/>
</dbReference>
<accession>A0A0U5JA69</accession>
<protein>
    <submittedName>
        <fullName evidence="2">Putative beta-lactamase protein</fullName>
    </submittedName>
</protein>
<dbReference type="SUPFAM" id="SSF56601">
    <property type="entry name" value="beta-lactamase/transpeptidase-like"/>
    <property type="match status" value="1"/>
</dbReference>
<dbReference type="Proteomes" id="UP000069902">
    <property type="component" value="Chromosome cPNK"/>
</dbReference>
<dbReference type="InterPro" id="IPR050491">
    <property type="entry name" value="AmpC-like"/>
</dbReference>
<dbReference type="STRING" id="389348.PNK_1095"/>
<dbReference type="InterPro" id="IPR001466">
    <property type="entry name" value="Beta-lactam-related"/>
</dbReference>
<proteinExistence type="predicted"/>
<feature type="domain" description="Beta-lactamase-related" evidence="1">
    <location>
        <begin position="1"/>
        <end position="306"/>
    </location>
</feature>
<dbReference type="Pfam" id="PF00144">
    <property type="entry name" value="Beta-lactamase"/>
    <property type="match status" value="1"/>
</dbReference>